<dbReference type="SUPFAM" id="SSF53067">
    <property type="entry name" value="Actin-like ATPase domain"/>
    <property type="match status" value="1"/>
</dbReference>
<name>A0A1I0T4G9_9NOCA</name>
<dbReference type="Gene3D" id="3.30.420.40">
    <property type="match status" value="2"/>
</dbReference>
<gene>
    <name evidence="2" type="ORF">SAMN05444374_10469</name>
</gene>
<accession>A0A1I0T4G9</accession>
<dbReference type="InterPro" id="IPR043129">
    <property type="entry name" value="ATPase_NBD"/>
</dbReference>
<dbReference type="GO" id="GO:0016301">
    <property type="term" value="F:kinase activity"/>
    <property type="evidence" value="ECO:0007669"/>
    <property type="project" value="UniProtKB-KW"/>
</dbReference>
<keyword evidence="2" id="KW-0418">Kinase</keyword>
<dbReference type="GeneID" id="85485227"/>
<dbReference type="EMBL" id="FOJN01000004">
    <property type="protein sequence ID" value="SFA46587.1"/>
    <property type="molecule type" value="Genomic_DNA"/>
</dbReference>
<dbReference type="InterPro" id="IPR036388">
    <property type="entry name" value="WH-like_DNA-bd_sf"/>
</dbReference>
<dbReference type="Gene3D" id="1.10.10.10">
    <property type="entry name" value="Winged helix-like DNA-binding domain superfamily/Winged helix DNA-binding domain"/>
    <property type="match status" value="1"/>
</dbReference>
<dbReference type="AlphaFoldDB" id="A0A1I0T4G9"/>
<dbReference type="SUPFAM" id="SSF46785">
    <property type="entry name" value="Winged helix' DNA-binding domain"/>
    <property type="match status" value="1"/>
</dbReference>
<dbReference type="PANTHER" id="PTHR18964:SF149">
    <property type="entry name" value="BIFUNCTIONAL UDP-N-ACETYLGLUCOSAMINE 2-EPIMERASE_N-ACETYLMANNOSAMINE KINASE"/>
    <property type="match status" value="1"/>
</dbReference>
<dbReference type="Proteomes" id="UP000182054">
    <property type="component" value="Unassembled WGS sequence"/>
</dbReference>
<dbReference type="PANTHER" id="PTHR18964">
    <property type="entry name" value="ROK (REPRESSOR, ORF, KINASE) FAMILY"/>
    <property type="match status" value="1"/>
</dbReference>
<dbReference type="OrthoDB" id="8772678at2"/>
<dbReference type="InterPro" id="IPR000600">
    <property type="entry name" value="ROK"/>
</dbReference>
<keyword evidence="2" id="KW-0808">Transferase</keyword>
<dbReference type="RefSeq" id="WP_068360368.1">
    <property type="nucleotide sequence ID" value="NZ_FOJN01000004.1"/>
</dbReference>
<evidence type="ECO:0000256" key="1">
    <source>
        <dbReference type="ARBA" id="ARBA00006479"/>
    </source>
</evidence>
<protein>
    <submittedName>
        <fullName evidence="2">Sugar kinase of the NBD/HSP70 family, may contain an N-terminal HTH domain</fullName>
    </submittedName>
</protein>
<evidence type="ECO:0000313" key="2">
    <source>
        <dbReference type="EMBL" id="SFA46587.1"/>
    </source>
</evidence>
<sequence length="374" mass="38301">MRDRSTRSALVRAVHLGGARTRAELAEDLSLNRSTVKSLVDDLVADGLVTEHPSSGGGAGRPSLVVDPVASAAWVLSVDAAVDWVTFSAIGWGGTTLAEVEHERGAGRSPEELVERIVAATADLTARVGTSPRAVSVAVPGLVRSADGSVRVAPNLGWRDVPLGQSVGDAVGLACVVANESDLGVVAEHTRGCARGVDDVVYLFAEFGVGAGILSAGTLLGGSGGYAGEVGHMRATRRGRRCSCGSDGCWELSVGQEALRDALGLAGPARPAALARAIADIAARRGTLPDAYVEDLATGVCTIVTMVDPRAVVFGGLFADVLGVPSVMDHVRAAVNDCLVGRQRGVALHVSGLGRRISVIGAAELAFAQLLPRL</sequence>
<dbReference type="InterPro" id="IPR036390">
    <property type="entry name" value="WH_DNA-bd_sf"/>
</dbReference>
<reference evidence="2 3" key="1">
    <citation type="submission" date="2016-10" db="EMBL/GenBank/DDBJ databases">
        <authorList>
            <person name="de Groot N.N."/>
        </authorList>
    </citation>
    <scope>NUCLEOTIDE SEQUENCE [LARGE SCALE GENOMIC DNA]</scope>
    <source>
        <strain evidence="2 3">DSM 44908</strain>
    </source>
</reference>
<dbReference type="Pfam" id="PF00480">
    <property type="entry name" value="ROK"/>
    <property type="match status" value="1"/>
</dbReference>
<organism evidence="2 3">
    <name type="scientific">Rhodococcoides kroppenstedtii</name>
    <dbReference type="NCBI Taxonomy" id="293050"/>
    <lineage>
        <taxon>Bacteria</taxon>
        <taxon>Bacillati</taxon>
        <taxon>Actinomycetota</taxon>
        <taxon>Actinomycetes</taxon>
        <taxon>Mycobacteriales</taxon>
        <taxon>Nocardiaceae</taxon>
        <taxon>Rhodococcoides</taxon>
    </lineage>
</organism>
<comment type="similarity">
    <text evidence="1">Belongs to the ROK (NagC/XylR) family.</text>
</comment>
<proteinExistence type="inferred from homology"/>
<evidence type="ECO:0000313" key="3">
    <source>
        <dbReference type="Proteomes" id="UP000182054"/>
    </source>
</evidence>